<accession>A0A3T0N9A9</accession>
<name>A0A3T0N9A9_9RHOB</name>
<reference evidence="1 2" key="1">
    <citation type="submission" date="2018-10" db="EMBL/GenBank/DDBJ databases">
        <title>Parasedimentitalea marina sp. nov., a psychrophilic bacterium isolated from deep seawater of the New Britain Trench.</title>
        <authorList>
            <person name="Cao J."/>
        </authorList>
    </citation>
    <scope>NUCLEOTIDE SEQUENCE [LARGE SCALE GENOMIC DNA]</scope>
    <source>
        <strain evidence="1 2">W43</strain>
        <plasmid evidence="1 2">pW43A</plasmid>
    </source>
</reference>
<sequence>MSDTDEHLATLAGFDPDWYSQTYPDAVLSGLSPQQHYLLIGRVLGRPGFPQPPQPEPVKTTVLSPHAAAQNFGSGEVLAIPGADVAQDSPIIAGPDQTTLEPLSGQPADQRPHNVGYTALFAASYELGRFASPEEATKTCGPISTYVQMVARDLANTAQAPVLKSPDSPEEAFLPMDGAVSSPVAGCFLKGRACIENIWFADESRLRFVFTGQEDSSDEAPGMLRAWQADPLTPLRFVAVGSASLPVKGPAFLDVAMINPFMPVLLELSDSFSVTQGYALITFPSLLRGGLHAVERAAHSLASNPMDEYWRISQALLGELAAGPARSGFAVSRLAVRTAGATGAERLFSPAFRGWLKTVFGLGLTAVSAPQDKAETPGLEWLQASLDPEEGHSRGTGMTLQLPCHGVPSLAALVSRRMALPKGYTQAPGPYLVCSKTSLKPLWSVALPQSHRPQADQPLLLRADSGATTLDDAQADGHWLAPLHLAVVCHPDRSPNDSRNLFPVAPDAPYIPLLETELSLTVVLQASDPALSERALSSLLPQQDIHVGQVLVRPARYAGDAEIARVIEIAEALFPGRVTCIAPDTGTLGDLDAIHGAATFDHLLMLDEAVALLDSRFLAVLGAELEAEPAAGSIGAALLHEDLRGKATTMQFGSAGLFPAAVSFLSAPRLNVVEPDVLDALPASTYPVLANSLALCLIRKAALQDTVAARAALPGAKDVDLHFGLSCHGMGWRSLCTTLVRAGTTRPASGRDQIDPLGLACIAPARWDDLLQSVTVLRALKG</sequence>
<protein>
    <submittedName>
        <fullName evidence="1">Uncharacterized protein</fullName>
    </submittedName>
</protein>
<proteinExistence type="predicted"/>
<dbReference type="EMBL" id="CP033220">
    <property type="protein sequence ID" value="AZV80620.1"/>
    <property type="molecule type" value="Genomic_DNA"/>
</dbReference>
<dbReference type="AlphaFoldDB" id="A0A3T0N9A9"/>
<dbReference type="RefSeq" id="WP_127751132.1">
    <property type="nucleotide sequence ID" value="NZ_CP033220.1"/>
</dbReference>
<geneLocation type="plasmid" evidence="1 2">
    <name>pW43A</name>
</geneLocation>
<keyword evidence="1" id="KW-0614">Plasmid</keyword>
<dbReference type="KEGG" id="sedi:EBB79_21880"/>
<evidence type="ECO:0000313" key="1">
    <source>
        <dbReference type="EMBL" id="AZV80620.1"/>
    </source>
</evidence>
<keyword evidence="2" id="KW-1185">Reference proteome</keyword>
<dbReference type="Proteomes" id="UP000283063">
    <property type="component" value="Plasmid pW43A"/>
</dbReference>
<gene>
    <name evidence="1" type="ORF">EBB79_21880</name>
</gene>
<dbReference type="OrthoDB" id="7210452at2"/>
<evidence type="ECO:0000313" key="2">
    <source>
        <dbReference type="Proteomes" id="UP000283063"/>
    </source>
</evidence>
<organism evidence="1 2">
    <name type="scientific">Parasedimentitalea marina</name>
    <dbReference type="NCBI Taxonomy" id="2483033"/>
    <lineage>
        <taxon>Bacteria</taxon>
        <taxon>Pseudomonadati</taxon>
        <taxon>Pseudomonadota</taxon>
        <taxon>Alphaproteobacteria</taxon>
        <taxon>Rhodobacterales</taxon>
        <taxon>Paracoccaceae</taxon>
        <taxon>Parasedimentitalea</taxon>
    </lineage>
</organism>